<gene>
    <name evidence="1" type="ORF">Slin15195_G093100</name>
</gene>
<dbReference type="EMBL" id="CP099425">
    <property type="protein sequence ID" value="USW55991.1"/>
    <property type="molecule type" value="Genomic_DNA"/>
</dbReference>
<sequence length="155" mass="17432">MPDPIQETLVRWEQTVLKIKAILRGLVEALNTDTCTPDNPLVSEAYDADFAADKSPYFYQKSAKTLQEYIAGMNELVKSNPGFFVNIISIDVNYLDETHAEAMSQIEIHNAPAGTRRQVMGIFRFHLKEDKWLCFTTEAISGFDAEERPGFAPGV</sequence>
<evidence type="ECO:0000313" key="1">
    <source>
        <dbReference type="EMBL" id="USW55991.1"/>
    </source>
</evidence>
<proteinExistence type="predicted"/>
<organism evidence="1 2">
    <name type="scientific">Septoria linicola</name>
    <dbReference type="NCBI Taxonomy" id="215465"/>
    <lineage>
        <taxon>Eukaryota</taxon>
        <taxon>Fungi</taxon>
        <taxon>Dikarya</taxon>
        <taxon>Ascomycota</taxon>
        <taxon>Pezizomycotina</taxon>
        <taxon>Dothideomycetes</taxon>
        <taxon>Dothideomycetidae</taxon>
        <taxon>Mycosphaerellales</taxon>
        <taxon>Mycosphaerellaceae</taxon>
        <taxon>Septoria</taxon>
    </lineage>
</organism>
<accession>A0A9Q9B456</accession>
<reference evidence="1" key="1">
    <citation type="submission" date="2022-06" db="EMBL/GenBank/DDBJ databases">
        <title>Complete genome sequences of two strains of the flax pathogen Septoria linicola.</title>
        <authorList>
            <person name="Lapalu N."/>
            <person name="Simon A."/>
            <person name="Demenou B."/>
            <person name="Paumier D."/>
            <person name="Guillot M.-P."/>
            <person name="Gout L."/>
            <person name="Valade R."/>
        </authorList>
    </citation>
    <scope>NUCLEOTIDE SEQUENCE</scope>
    <source>
        <strain evidence="1">SE15195</strain>
    </source>
</reference>
<evidence type="ECO:0000313" key="2">
    <source>
        <dbReference type="Proteomes" id="UP001056384"/>
    </source>
</evidence>
<protein>
    <recommendedName>
        <fullName evidence="3">SnoaL-like domain-containing protein</fullName>
    </recommendedName>
</protein>
<name>A0A9Q9B456_9PEZI</name>
<keyword evidence="2" id="KW-1185">Reference proteome</keyword>
<dbReference type="OrthoDB" id="3621521at2759"/>
<dbReference type="AlphaFoldDB" id="A0A9Q9B456"/>
<evidence type="ECO:0008006" key="3">
    <source>
        <dbReference type="Google" id="ProtNLM"/>
    </source>
</evidence>
<dbReference type="Proteomes" id="UP001056384">
    <property type="component" value="Chromosome 8"/>
</dbReference>